<dbReference type="KEGG" id="ahel:Q31a_45040"/>
<dbReference type="OrthoDB" id="9772170at2"/>
<comment type="similarity">
    <text evidence="1">Belongs to the glycosyltransferase 2 family.</text>
</comment>
<dbReference type="InterPro" id="IPR050834">
    <property type="entry name" value="Glycosyltransf_2"/>
</dbReference>
<dbReference type="AlphaFoldDB" id="A0A518GBZ2"/>
<evidence type="ECO:0000256" key="2">
    <source>
        <dbReference type="ARBA" id="ARBA00022676"/>
    </source>
</evidence>
<dbReference type="EMBL" id="CP036298">
    <property type="protein sequence ID" value="QDV26132.1"/>
    <property type="molecule type" value="Genomic_DNA"/>
</dbReference>
<protein>
    <submittedName>
        <fullName evidence="5">Glycosyltransferase EpsE</fullName>
        <ecNumber evidence="5">2.4.-.-</ecNumber>
    </submittedName>
</protein>
<name>A0A518GBZ2_9BACT</name>
<dbReference type="Proteomes" id="UP000318017">
    <property type="component" value="Chromosome"/>
</dbReference>
<dbReference type="Gene3D" id="3.90.550.10">
    <property type="entry name" value="Spore Coat Polysaccharide Biosynthesis Protein SpsA, Chain A"/>
    <property type="match status" value="1"/>
</dbReference>
<keyword evidence="2 5" id="KW-0328">Glycosyltransferase</keyword>
<dbReference type="RefSeq" id="WP_145082051.1">
    <property type="nucleotide sequence ID" value="NZ_CP036298.1"/>
</dbReference>
<organism evidence="5 6">
    <name type="scientific">Aureliella helgolandensis</name>
    <dbReference type="NCBI Taxonomy" id="2527968"/>
    <lineage>
        <taxon>Bacteria</taxon>
        <taxon>Pseudomonadati</taxon>
        <taxon>Planctomycetota</taxon>
        <taxon>Planctomycetia</taxon>
        <taxon>Pirellulales</taxon>
        <taxon>Pirellulaceae</taxon>
        <taxon>Aureliella</taxon>
    </lineage>
</organism>
<dbReference type="PANTHER" id="PTHR43685:SF5">
    <property type="entry name" value="GLYCOSYLTRANSFERASE EPSE-RELATED"/>
    <property type="match status" value="1"/>
</dbReference>
<proteinExistence type="inferred from homology"/>
<dbReference type="Pfam" id="PF00535">
    <property type="entry name" value="Glycos_transf_2"/>
    <property type="match status" value="1"/>
</dbReference>
<evidence type="ECO:0000256" key="1">
    <source>
        <dbReference type="ARBA" id="ARBA00006739"/>
    </source>
</evidence>
<dbReference type="InterPro" id="IPR001173">
    <property type="entry name" value="Glyco_trans_2-like"/>
</dbReference>
<evidence type="ECO:0000259" key="4">
    <source>
        <dbReference type="Pfam" id="PF00535"/>
    </source>
</evidence>
<evidence type="ECO:0000313" key="6">
    <source>
        <dbReference type="Proteomes" id="UP000318017"/>
    </source>
</evidence>
<dbReference type="InterPro" id="IPR029044">
    <property type="entry name" value="Nucleotide-diphossugar_trans"/>
</dbReference>
<dbReference type="SUPFAM" id="SSF53448">
    <property type="entry name" value="Nucleotide-diphospho-sugar transferases"/>
    <property type="match status" value="1"/>
</dbReference>
<accession>A0A518GBZ2</accession>
<reference evidence="5 6" key="1">
    <citation type="submission" date="2019-02" db="EMBL/GenBank/DDBJ databases">
        <title>Deep-cultivation of Planctomycetes and their phenomic and genomic characterization uncovers novel biology.</title>
        <authorList>
            <person name="Wiegand S."/>
            <person name="Jogler M."/>
            <person name="Boedeker C."/>
            <person name="Pinto D."/>
            <person name="Vollmers J."/>
            <person name="Rivas-Marin E."/>
            <person name="Kohn T."/>
            <person name="Peeters S.H."/>
            <person name="Heuer A."/>
            <person name="Rast P."/>
            <person name="Oberbeckmann S."/>
            <person name="Bunk B."/>
            <person name="Jeske O."/>
            <person name="Meyerdierks A."/>
            <person name="Storesund J.E."/>
            <person name="Kallscheuer N."/>
            <person name="Luecker S."/>
            <person name="Lage O.M."/>
            <person name="Pohl T."/>
            <person name="Merkel B.J."/>
            <person name="Hornburger P."/>
            <person name="Mueller R.-W."/>
            <person name="Bruemmer F."/>
            <person name="Labrenz M."/>
            <person name="Spormann A.M."/>
            <person name="Op den Camp H."/>
            <person name="Overmann J."/>
            <person name="Amann R."/>
            <person name="Jetten M.S.M."/>
            <person name="Mascher T."/>
            <person name="Medema M.H."/>
            <person name="Devos D.P."/>
            <person name="Kaster A.-K."/>
            <person name="Ovreas L."/>
            <person name="Rohde M."/>
            <person name="Galperin M.Y."/>
            <person name="Jogler C."/>
        </authorList>
    </citation>
    <scope>NUCLEOTIDE SEQUENCE [LARGE SCALE GENOMIC DNA]</scope>
    <source>
        <strain evidence="5 6">Q31a</strain>
    </source>
</reference>
<sequence length="302" mass="33653">MPDCETYEVTVVMAVYRGIDTLPVTLASIMQQEDVCFEVVLIDDGNTPVDREALISIAAPYPNVRVIHNSANRGLTKSLIAGCEAASAPFIARIDNGDLMLPNTRLRQQADLLRAHPEVGIVGGETEFLDLINGGRYCSKFGRRHYPCGETDSGAMLFIHVTVMFRQSTYQTAGGYDAQLRVGQDTDLWPRMLRVAEGVVEPIVYAVAPMGPNSISVKENNTQIWGKISRIWHEEHNGGNLIKRVFFKTSRVIPEFLKLLLPAGVRVRMRYQKHMNYLGAIAPEVRKSLSNIAAFYAIKTEK</sequence>
<dbReference type="PANTHER" id="PTHR43685">
    <property type="entry name" value="GLYCOSYLTRANSFERASE"/>
    <property type="match status" value="1"/>
</dbReference>
<feature type="domain" description="Glycosyltransferase 2-like" evidence="4">
    <location>
        <begin position="10"/>
        <end position="124"/>
    </location>
</feature>
<dbReference type="EC" id="2.4.-.-" evidence="5"/>
<dbReference type="GO" id="GO:0016757">
    <property type="term" value="F:glycosyltransferase activity"/>
    <property type="evidence" value="ECO:0007669"/>
    <property type="project" value="UniProtKB-KW"/>
</dbReference>
<evidence type="ECO:0000313" key="5">
    <source>
        <dbReference type="EMBL" id="QDV26132.1"/>
    </source>
</evidence>
<evidence type="ECO:0000256" key="3">
    <source>
        <dbReference type="ARBA" id="ARBA00022679"/>
    </source>
</evidence>
<keyword evidence="6" id="KW-1185">Reference proteome</keyword>
<keyword evidence="3 5" id="KW-0808">Transferase</keyword>
<gene>
    <name evidence="5" type="primary">epsE_2</name>
    <name evidence="5" type="ORF">Q31a_45040</name>
</gene>